<gene>
    <name evidence="2" type="ORF">ADICEAN_02717</name>
</gene>
<comment type="caution">
    <text evidence="2">The sequence shown here is derived from an EMBL/GenBank/DDBJ whole genome shotgun (WGS) entry which is preliminary data.</text>
</comment>
<evidence type="ECO:0000256" key="1">
    <source>
        <dbReference type="SAM" id="Phobius"/>
    </source>
</evidence>
<accession>M7NK50</accession>
<proteinExistence type="predicted"/>
<dbReference type="EMBL" id="AODQ01000071">
    <property type="protein sequence ID" value="EMR02155.1"/>
    <property type="molecule type" value="Genomic_DNA"/>
</dbReference>
<keyword evidence="1" id="KW-0812">Transmembrane</keyword>
<evidence type="ECO:0000313" key="2">
    <source>
        <dbReference type="EMBL" id="EMR02155.1"/>
    </source>
</evidence>
<evidence type="ECO:0000313" key="3">
    <source>
        <dbReference type="Proteomes" id="UP000011910"/>
    </source>
</evidence>
<keyword evidence="1" id="KW-0472">Membrane</keyword>
<dbReference type="RefSeq" id="WP_009196106.1">
    <property type="nucleotide sequence ID" value="NZ_AODQ01000071.1"/>
</dbReference>
<keyword evidence="1" id="KW-1133">Transmembrane helix</keyword>
<feature type="transmembrane region" description="Helical" evidence="1">
    <location>
        <begin position="31"/>
        <end position="48"/>
    </location>
</feature>
<dbReference type="AlphaFoldDB" id="M7NK50"/>
<name>M7NK50_9BACT</name>
<reference evidence="2 3" key="1">
    <citation type="journal article" date="2013" name="Genome Announc.">
        <title>Draft Genome Sequence of Cesiribacter andamanensis Strain AMV16T, Isolated from a Soil Sample from a Mud Volcano in the Andaman Islands, India.</title>
        <authorList>
            <person name="Shivaji S."/>
            <person name="Ara S."/>
            <person name="Begum Z."/>
            <person name="Srinivas T.N."/>
            <person name="Singh A."/>
            <person name="Kumar Pinnaka A."/>
        </authorList>
    </citation>
    <scope>NUCLEOTIDE SEQUENCE [LARGE SCALE GENOMIC DNA]</scope>
    <source>
        <strain evidence="2 3">AMV16</strain>
    </source>
</reference>
<dbReference type="Proteomes" id="UP000011910">
    <property type="component" value="Unassembled WGS sequence"/>
</dbReference>
<sequence>MKYPLNAIIVLLIALLLLVLNETLLAGQIPGWVFILLLIVWMVIRFGPRLRR</sequence>
<keyword evidence="3" id="KW-1185">Reference proteome</keyword>
<organism evidence="2 3">
    <name type="scientific">Cesiribacter andamanensis AMV16</name>
    <dbReference type="NCBI Taxonomy" id="1279009"/>
    <lineage>
        <taxon>Bacteria</taxon>
        <taxon>Pseudomonadati</taxon>
        <taxon>Bacteroidota</taxon>
        <taxon>Cytophagia</taxon>
        <taxon>Cytophagales</taxon>
        <taxon>Cesiribacteraceae</taxon>
        <taxon>Cesiribacter</taxon>
    </lineage>
</organism>
<protein>
    <submittedName>
        <fullName evidence="2">Uncharacterized protein</fullName>
    </submittedName>
</protein>